<name>A0A0J7Y8P3_9SPHN</name>
<dbReference type="AlphaFoldDB" id="A0A0J7Y8P3"/>
<reference evidence="1 2" key="1">
    <citation type="journal article" date="2015" name="G3 (Bethesda)">
        <title>Insights into Ongoing Evolution of the Hexachlorocyclohexane Catabolic Pathway from Comparative Genomics of Ten Sphingomonadaceae Strains.</title>
        <authorList>
            <person name="Pearce S.L."/>
            <person name="Oakeshott J.G."/>
            <person name="Pandey G."/>
        </authorList>
    </citation>
    <scope>NUCLEOTIDE SEQUENCE [LARGE SCALE GENOMIC DNA]</scope>
    <source>
        <strain evidence="1 2">LL02</strain>
    </source>
</reference>
<sequence length="151" mass="16363">MSEPNSADFALLKIKTADGPPVVMTLLCGIENVTINRSVNMSERYRRDCAKPNRPGTRKIRNNGNSWNVSGSGEDNIDIETAYSNAFGVKKEYDIELYRDDDTDAGELMGTYSGIAMMTARNQAFAVEGDTGGTADITLEGEGELVWVAAA</sequence>
<dbReference type="OrthoDB" id="7375409at2"/>
<evidence type="ECO:0000313" key="2">
    <source>
        <dbReference type="Proteomes" id="UP000052268"/>
    </source>
</evidence>
<dbReference type="Proteomes" id="UP000052268">
    <property type="component" value="Unassembled WGS sequence"/>
</dbReference>
<gene>
    <name evidence="1" type="ORF">V474_07720</name>
</gene>
<organism evidence="1 2">
    <name type="scientific">Novosphingobium barchaimii LL02</name>
    <dbReference type="NCBI Taxonomy" id="1114963"/>
    <lineage>
        <taxon>Bacteria</taxon>
        <taxon>Pseudomonadati</taxon>
        <taxon>Pseudomonadota</taxon>
        <taxon>Alphaproteobacteria</taxon>
        <taxon>Sphingomonadales</taxon>
        <taxon>Sphingomonadaceae</taxon>
        <taxon>Novosphingobium</taxon>
    </lineage>
</organism>
<accession>A0A0J7Y8P3</accession>
<comment type="caution">
    <text evidence="1">The sequence shown here is derived from an EMBL/GenBank/DDBJ whole genome shotgun (WGS) entry which is preliminary data.</text>
</comment>
<dbReference type="PATRIC" id="fig|1114963.3.peg.442"/>
<proteinExistence type="predicted"/>
<dbReference type="RefSeq" id="WP_059149908.1">
    <property type="nucleotide sequence ID" value="NZ_KQ130452.1"/>
</dbReference>
<protein>
    <recommendedName>
        <fullName evidence="3">Phage tail protein</fullName>
    </recommendedName>
</protein>
<evidence type="ECO:0000313" key="1">
    <source>
        <dbReference type="EMBL" id="KMS59977.1"/>
    </source>
</evidence>
<evidence type="ECO:0008006" key="3">
    <source>
        <dbReference type="Google" id="ProtNLM"/>
    </source>
</evidence>
<keyword evidence="2" id="KW-1185">Reference proteome</keyword>
<dbReference type="EMBL" id="JACU01000002">
    <property type="protein sequence ID" value="KMS59977.1"/>
    <property type="molecule type" value="Genomic_DNA"/>
</dbReference>